<reference evidence="1 2" key="1">
    <citation type="journal article" date="2024" name="Plant Biotechnol. J.">
        <title>Genome and CRISPR/Cas9 system of a widespread forest tree (Populus alba) in the world.</title>
        <authorList>
            <person name="Liu Y.J."/>
            <person name="Jiang P.F."/>
            <person name="Han X.M."/>
            <person name="Li X.Y."/>
            <person name="Wang H.M."/>
            <person name="Wang Y.J."/>
            <person name="Wang X.X."/>
            <person name="Zeng Q.Y."/>
        </authorList>
    </citation>
    <scope>NUCLEOTIDE SEQUENCE [LARGE SCALE GENOMIC DNA]</scope>
    <source>
        <strain evidence="2">cv. PAL-ZL1</strain>
    </source>
</reference>
<name>A0ACC4BSM3_POPAL</name>
<accession>A0ACC4BSM3</accession>
<dbReference type="EMBL" id="RCHU02000008">
    <property type="protein sequence ID" value="KAL3581410.1"/>
    <property type="molecule type" value="Genomic_DNA"/>
</dbReference>
<evidence type="ECO:0000313" key="1">
    <source>
        <dbReference type="EMBL" id="KAL3581410.1"/>
    </source>
</evidence>
<proteinExistence type="predicted"/>
<comment type="caution">
    <text evidence="1">The sequence shown here is derived from an EMBL/GenBank/DDBJ whole genome shotgun (WGS) entry which is preliminary data.</text>
</comment>
<sequence>MDTHPTAASVRQVPITLELEHQAEEQHGNNGVDIYMGCGSSEPPYHDSSWSHRVLCTIMQLLMHPAAGMVRKKLSYGHQRSSL</sequence>
<keyword evidence="2" id="KW-1185">Reference proteome</keyword>
<dbReference type="Proteomes" id="UP000309997">
    <property type="component" value="Unassembled WGS sequence"/>
</dbReference>
<evidence type="ECO:0000313" key="2">
    <source>
        <dbReference type="Proteomes" id="UP000309997"/>
    </source>
</evidence>
<organism evidence="1 2">
    <name type="scientific">Populus alba</name>
    <name type="common">White poplar</name>
    <dbReference type="NCBI Taxonomy" id="43335"/>
    <lineage>
        <taxon>Eukaryota</taxon>
        <taxon>Viridiplantae</taxon>
        <taxon>Streptophyta</taxon>
        <taxon>Embryophyta</taxon>
        <taxon>Tracheophyta</taxon>
        <taxon>Spermatophyta</taxon>
        <taxon>Magnoliopsida</taxon>
        <taxon>eudicotyledons</taxon>
        <taxon>Gunneridae</taxon>
        <taxon>Pentapetalae</taxon>
        <taxon>rosids</taxon>
        <taxon>fabids</taxon>
        <taxon>Malpighiales</taxon>
        <taxon>Salicaceae</taxon>
        <taxon>Saliceae</taxon>
        <taxon>Populus</taxon>
    </lineage>
</organism>
<protein>
    <submittedName>
        <fullName evidence="1">Uncharacterized protein</fullName>
    </submittedName>
</protein>
<gene>
    <name evidence="1" type="ORF">D5086_015742</name>
</gene>